<protein>
    <submittedName>
        <fullName evidence="1">Uncharacterized protein</fullName>
    </submittedName>
</protein>
<reference evidence="1" key="1">
    <citation type="journal article" date="2014" name="Front. Microbiol.">
        <title>High frequency of phylogenetically diverse reductive dehalogenase-homologous genes in deep subseafloor sedimentary metagenomes.</title>
        <authorList>
            <person name="Kawai M."/>
            <person name="Futagami T."/>
            <person name="Toyoda A."/>
            <person name="Takaki Y."/>
            <person name="Nishi S."/>
            <person name="Hori S."/>
            <person name="Arai W."/>
            <person name="Tsubouchi T."/>
            <person name="Morono Y."/>
            <person name="Uchiyama I."/>
            <person name="Ito T."/>
            <person name="Fujiyama A."/>
            <person name="Inagaki F."/>
            <person name="Takami H."/>
        </authorList>
    </citation>
    <scope>NUCLEOTIDE SEQUENCE</scope>
    <source>
        <strain evidence="1">Expedition CK06-06</strain>
    </source>
</reference>
<dbReference type="AlphaFoldDB" id="X1VVD6"/>
<accession>X1VVD6</accession>
<proteinExistence type="predicted"/>
<evidence type="ECO:0000313" key="1">
    <source>
        <dbReference type="EMBL" id="GAJ14500.1"/>
    </source>
</evidence>
<gene>
    <name evidence="1" type="ORF">S12H4_47960</name>
</gene>
<dbReference type="EMBL" id="BARW01029918">
    <property type="protein sequence ID" value="GAJ14500.1"/>
    <property type="molecule type" value="Genomic_DNA"/>
</dbReference>
<feature type="non-terminal residue" evidence="1">
    <location>
        <position position="238"/>
    </location>
</feature>
<sequence>MVKKLVDLVLQSRIEESLAALREIWDSSLDHASILRSLETASLYAFNHRFPNIHVPKELEYLLRFLDGVPESQRIDLLERFVEYIAWAPKYVDDSSGAYTSGASTLNDPLDSYHDAMERGKGMGGLFYLNEAVDRDLHGTLQALLRIGCVDVSQSIGHFFSCTDSVLSLASQSGLPQARNHLFLLTMYLMQLRRFRIAEFRKPEGDLDQILGELVKKGGFLEYHYVILVNGLIKRRTT</sequence>
<name>X1VVD6_9ZZZZ</name>
<organism evidence="1">
    <name type="scientific">marine sediment metagenome</name>
    <dbReference type="NCBI Taxonomy" id="412755"/>
    <lineage>
        <taxon>unclassified sequences</taxon>
        <taxon>metagenomes</taxon>
        <taxon>ecological metagenomes</taxon>
    </lineage>
</organism>
<comment type="caution">
    <text evidence="1">The sequence shown here is derived from an EMBL/GenBank/DDBJ whole genome shotgun (WGS) entry which is preliminary data.</text>
</comment>